<gene>
    <name evidence="1" type="ORF">AFUS01_LOCUS37644</name>
</gene>
<comment type="caution">
    <text evidence="1">The sequence shown here is derived from an EMBL/GenBank/DDBJ whole genome shotgun (WGS) entry which is preliminary data.</text>
</comment>
<organism evidence="1 2">
    <name type="scientific">Allacma fusca</name>
    <dbReference type="NCBI Taxonomy" id="39272"/>
    <lineage>
        <taxon>Eukaryota</taxon>
        <taxon>Metazoa</taxon>
        <taxon>Ecdysozoa</taxon>
        <taxon>Arthropoda</taxon>
        <taxon>Hexapoda</taxon>
        <taxon>Collembola</taxon>
        <taxon>Symphypleona</taxon>
        <taxon>Sminthuridae</taxon>
        <taxon>Allacma</taxon>
    </lineage>
</organism>
<evidence type="ECO:0000313" key="1">
    <source>
        <dbReference type="EMBL" id="CAG7827669.1"/>
    </source>
</evidence>
<reference evidence="1" key="1">
    <citation type="submission" date="2021-06" db="EMBL/GenBank/DDBJ databases">
        <authorList>
            <person name="Hodson N. C."/>
            <person name="Mongue J. A."/>
            <person name="Jaron S. K."/>
        </authorList>
    </citation>
    <scope>NUCLEOTIDE SEQUENCE</scope>
</reference>
<feature type="non-terminal residue" evidence="1">
    <location>
        <position position="32"/>
    </location>
</feature>
<evidence type="ECO:0000313" key="2">
    <source>
        <dbReference type="Proteomes" id="UP000708208"/>
    </source>
</evidence>
<name>A0A8J2PL81_9HEXA</name>
<dbReference type="EMBL" id="CAJVCH010544428">
    <property type="protein sequence ID" value="CAG7827669.1"/>
    <property type="molecule type" value="Genomic_DNA"/>
</dbReference>
<sequence length="32" mass="3781">MNNSFVGTAYWNLQLESSCKLRMELMMEAQRV</sequence>
<protein>
    <submittedName>
        <fullName evidence="1">Uncharacterized protein</fullName>
    </submittedName>
</protein>
<dbReference type="Proteomes" id="UP000708208">
    <property type="component" value="Unassembled WGS sequence"/>
</dbReference>
<proteinExistence type="predicted"/>
<keyword evidence="2" id="KW-1185">Reference proteome</keyword>
<accession>A0A8J2PL81</accession>
<dbReference type="AlphaFoldDB" id="A0A8J2PL81"/>